<evidence type="ECO:0000256" key="5">
    <source>
        <dbReference type="SAM" id="SignalP"/>
    </source>
</evidence>
<dbReference type="InParanoid" id="E9HNJ5"/>
<feature type="domain" description="Peptidase S1" evidence="6">
    <location>
        <begin position="48"/>
        <end position="185"/>
    </location>
</feature>
<dbReference type="SUPFAM" id="SSF50494">
    <property type="entry name" value="Trypsin-like serine proteases"/>
    <property type="match status" value="1"/>
</dbReference>
<dbReference type="InterPro" id="IPR050430">
    <property type="entry name" value="Peptidase_S1"/>
</dbReference>
<keyword evidence="4" id="KW-1015">Disulfide bond</keyword>
<dbReference type="Gene3D" id="2.40.10.10">
    <property type="entry name" value="Trypsin-like serine proteases"/>
    <property type="match status" value="1"/>
</dbReference>
<feature type="signal peptide" evidence="5">
    <location>
        <begin position="1"/>
        <end position="19"/>
    </location>
</feature>
<evidence type="ECO:0000313" key="8">
    <source>
        <dbReference type="Proteomes" id="UP000000305"/>
    </source>
</evidence>
<dbReference type="SMART" id="SM00020">
    <property type="entry name" value="Tryp_SPc"/>
    <property type="match status" value="1"/>
</dbReference>
<keyword evidence="8" id="KW-1185">Reference proteome</keyword>
<organism evidence="7 8">
    <name type="scientific">Daphnia pulex</name>
    <name type="common">Water flea</name>
    <dbReference type="NCBI Taxonomy" id="6669"/>
    <lineage>
        <taxon>Eukaryota</taxon>
        <taxon>Metazoa</taxon>
        <taxon>Ecdysozoa</taxon>
        <taxon>Arthropoda</taxon>
        <taxon>Crustacea</taxon>
        <taxon>Branchiopoda</taxon>
        <taxon>Diplostraca</taxon>
        <taxon>Cladocera</taxon>
        <taxon>Anomopoda</taxon>
        <taxon>Daphniidae</taxon>
        <taxon>Daphnia</taxon>
    </lineage>
</organism>
<dbReference type="HOGENOM" id="CLU_1397643_0_0_1"/>
<keyword evidence="3" id="KW-0720">Serine protease</keyword>
<keyword evidence="2" id="KW-0378">Hydrolase</keyword>
<name>E9HNJ5_DAPPU</name>
<evidence type="ECO:0000256" key="3">
    <source>
        <dbReference type="ARBA" id="ARBA00022825"/>
    </source>
</evidence>
<dbReference type="InterPro" id="IPR009003">
    <property type="entry name" value="Peptidase_S1_PA"/>
</dbReference>
<dbReference type="PhylomeDB" id="E9HNJ5"/>
<dbReference type="PROSITE" id="PS50240">
    <property type="entry name" value="TRYPSIN_DOM"/>
    <property type="match status" value="1"/>
</dbReference>
<dbReference type="GO" id="GO:0006508">
    <property type="term" value="P:proteolysis"/>
    <property type="evidence" value="ECO:0007669"/>
    <property type="project" value="UniProtKB-KW"/>
</dbReference>
<proteinExistence type="predicted"/>
<accession>E9HNJ5</accession>
<dbReference type="InterPro" id="IPR043504">
    <property type="entry name" value="Peptidase_S1_PA_chymotrypsin"/>
</dbReference>
<sequence length="195" mass="21229">MRISAAISFLIVITSLTHGSFVIATGKTVNGRVTGGTPTAIGEFPHTNSPFIFDSNVNFSYYDELSPTPEQLIFTGWGSTTGNGGLYSNELQNATVTLNYNSTICQLAYEIYNNAYMICTGDNWFLNELDHASPCYYDEGSPLMQNGFVVGVMSRNKGCDAAGTIEPTIFTRLSPYYTWISTTAGLQPVSCNLSM</sequence>
<dbReference type="OrthoDB" id="60866at2759"/>
<protein>
    <recommendedName>
        <fullName evidence="6">Peptidase S1 domain-containing protein</fullName>
    </recommendedName>
</protein>
<dbReference type="PANTHER" id="PTHR24276:SF98">
    <property type="entry name" value="FI18310P1-RELATED"/>
    <property type="match status" value="1"/>
</dbReference>
<dbReference type="InterPro" id="IPR001254">
    <property type="entry name" value="Trypsin_dom"/>
</dbReference>
<keyword evidence="1" id="KW-0645">Protease</keyword>
<dbReference type="GO" id="GO:0004252">
    <property type="term" value="F:serine-type endopeptidase activity"/>
    <property type="evidence" value="ECO:0007669"/>
    <property type="project" value="InterPro"/>
</dbReference>
<evidence type="ECO:0000313" key="7">
    <source>
        <dbReference type="EMBL" id="EFX66677.1"/>
    </source>
</evidence>
<dbReference type="PANTHER" id="PTHR24276">
    <property type="entry name" value="POLYSERASE-RELATED"/>
    <property type="match status" value="1"/>
</dbReference>
<evidence type="ECO:0000256" key="2">
    <source>
        <dbReference type="ARBA" id="ARBA00022801"/>
    </source>
</evidence>
<evidence type="ECO:0000256" key="4">
    <source>
        <dbReference type="ARBA" id="ARBA00023157"/>
    </source>
</evidence>
<gene>
    <name evidence="7" type="ORF">DAPPUDRAFT_331826</name>
</gene>
<keyword evidence="5" id="KW-0732">Signal</keyword>
<dbReference type="AlphaFoldDB" id="E9HNJ5"/>
<dbReference type="KEGG" id="dpx:DAPPUDRAFT_331826"/>
<dbReference type="Pfam" id="PF00089">
    <property type="entry name" value="Trypsin"/>
    <property type="match status" value="1"/>
</dbReference>
<feature type="chain" id="PRO_5003238470" description="Peptidase S1 domain-containing protein" evidence="5">
    <location>
        <begin position="20"/>
        <end position="195"/>
    </location>
</feature>
<evidence type="ECO:0000256" key="1">
    <source>
        <dbReference type="ARBA" id="ARBA00022670"/>
    </source>
</evidence>
<dbReference type="Proteomes" id="UP000000305">
    <property type="component" value="Unassembled WGS sequence"/>
</dbReference>
<reference evidence="7 8" key="1">
    <citation type="journal article" date="2011" name="Science">
        <title>The ecoresponsive genome of Daphnia pulex.</title>
        <authorList>
            <person name="Colbourne J.K."/>
            <person name="Pfrender M.E."/>
            <person name="Gilbert D."/>
            <person name="Thomas W.K."/>
            <person name="Tucker A."/>
            <person name="Oakley T.H."/>
            <person name="Tokishita S."/>
            <person name="Aerts A."/>
            <person name="Arnold G.J."/>
            <person name="Basu M.K."/>
            <person name="Bauer D.J."/>
            <person name="Caceres C.E."/>
            <person name="Carmel L."/>
            <person name="Casola C."/>
            <person name="Choi J.H."/>
            <person name="Detter J.C."/>
            <person name="Dong Q."/>
            <person name="Dusheyko S."/>
            <person name="Eads B.D."/>
            <person name="Frohlich T."/>
            <person name="Geiler-Samerotte K.A."/>
            <person name="Gerlach D."/>
            <person name="Hatcher P."/>
            <person name="Jogdeo S."/>
            <person name="Krijgsveld J."/>
            <person name="Kriventseva E.V."/>
            <person name="Kultz D."/>
            <person name="Laforsch C."/>
            <person name="Lindquist E."/>
            <person name="Lopez J."/>
            <person name="Manak J.R."/>
            <person name="Muller J."/>
            <person name="Pangilinan J."/>
            <person name="Patwardhan R.P."/>
            <person name="Pitluck S."/>
            <person name="Pritham E.J."/>
            <person name="Rechtsteiner A."/>
            <person name="Rho M."/>
            <person name="Rogozin I.B."/>
            <person name="Sakarya O."/>
            <person name="Salamov A."/>
            <person name="Schaack S."/>
            <person name="Shapiro H."/>
            <person name="Shiga Y."/>
            <person name="Skalitzky C."/>
            <person name="Smith Z."/>
            <person name="Souvorov A."/>
            <person name="Sung W."/>
            <person name="Tang Z."/>
            <person name="Tsuchiya D."/>
            <person name="Tu H."/>
            <person name="Vos H."/>
            <person name="Wang M."/>
            <person name="Wolf Y.I."/>
            <person name="Yamagata H."/>
            <person name="Yamada T."/>
            <person name="Ye Y."/>
            <person name="Shaw J.R."/>
            <person name="Andrews J."/>
            <person name="Crease T.J."/>
            <person name="Tang H."/>
            <person name="Lucas S.M."/>
            <person name="Robertson H.M."/>
            <person name="Bork P."/>
            <person name="Koonin E.V."/>
            <person name="Zdobnov E.M."/>
            <person name="Grigoriev I.V."/>
            <person name="Lynch M."/>
            <person name="Boore J.L."/>
        </authorList>
    </citation>
    <scope>NUCLEOTIDE SEQUENCE [LARGE SCALE GENOMIC DNA]</scope>
</reference>
<dbReference type="EMBL" id="GL732696">
    <property type="protein sequence ID" value="EFX66677.1"/>
    <property type="molecule type" value="Genomic_DNA"/>
</dbReference>
<evidence type="ECO:0000259" key="6">
    <source>
        <dbReference type="PROSITE" id="PS50240"/>
    </source>
</evidence>